<name>A0A9P5IMH2_9HELO</name>
<keyword evidence="3" id="KW-0472">Membrane</keyword>
<organism evidence="5 6">
    <name type="scientific">Botrytis byssoidea</name>
    <dbReference type="NCBI Taxonomy" id="139641"/>
    <lineage>
        <taxon>Eukaryota</taxon>
        <taxon>Fungi</taxon>
        <taxon>Dikarya</taxon>
        <taxon>Ascomycota</taxon>
        <taxon>Pezizomycotina</taxon>
        <taxon>Leotiomycetes</taxon>
        <taxon>Helotiales</taxon>
        <taxon>Sclerotiniaceae</taxon>
        <taxon>Botrytis</taxon>
    </lineage>
</organism>
<dbReference type="RefSeq" id="XP_038731823.1">
    <property type="nucleotide sequence ID" value="XM_038877633.1"/>
</dbReference>
<dbReference type="Proteomes" id="UP000710849">
    <property type="component" value="Unassembled WGS sequence"/>
</dbReference>
<feature type="domain" description="Peptidase S33 tripeptidyl aminopeptidase-like C-terminal" evidence="4">
    <location>
        <begin position="534"/>
        <end position="635"/>
    </location>
</feature>
<dbReference type="GeneID" id="62150708"/>
<dbReference type="PANTHER" id="PTHR43248:SF25">
    <property type="entry name" value="AB HYDROLASE-1 DOMAIN-CONTAINING PROTEIN-RELATED"/>
    <property type="match status" value="1"/>
</dbReference>
<comment type="similarity">
    <text evidence="1">Belongs to the peptidase S33 family.</text>
</comment>
<feature type="transmembrane region" description="Helical" evidence="3">
    <location>
        <begin position="42"/>
        <end position="66"/>
    </location>
</feature>
<dbReference type="AlphaFoldDB" id="A0A9P5IMH2"/>
<dbReference type="EMBL" id="RCSW01000013">
    <property type="protein sequence ID" value="KAF7940934.1"/>
    <property type="molecule type" value="Genomic_DNA"/>
</dbReference>
<dbReference type="Pfam" id="PF08386">
    <property type="entry name" value="Abhydrolase_4"/>
    <property type="match status" value="1"/>
</dbReference>
<dbReference type="GO" id="GO:0016787">
    <property type="term" value="F:hydrolase activity"/>
    <property type="evidence" value="ECO:0007669"/>
    <property type="project" value="UniProtKB-KW"/>
</dbReference>
<evidence type="ECO:0000313" key="5">
    <source>
        <dbReference type="EMBL" id="KAF7940934.1"/>
    </source>
</evidence>
<evidence type="ECO:0000259" key="4">
    <source>
        <dbReference type="Pfam" id="PF08386"/>
    </source>
</evidence>
<keyword evidence="6" id="KW-1185">Reference proteome</keyword>
<evidence type="ECO:0000256" key="2">
    <source>
        <dbReference type="ARBA" id="ARBA00022801"/>
    </source>
</evidence>
<accession>A0A9P5IMH2</accession>
<keyword evidence="3" id="KW-1133">Transmembrane helix</keyword>
<comment type="caution">
    <text evidence="5">The sequence shown here is derived from an EMBL/GenBank/DDBJ whole genome shotgun (WGS) entry which is preliminary data.</text>
</comment>
<dbReference type="PANTHER" id="PTHR43248">
    <property type="entry name" value="2-SUCCINYL-6-HYDROXY-2,4-CYCLOHEXADIENE-1-CARBOXYLATE SYNTHASE"/>
    <property type="match status" value="1"/>
</dbReference>
<protein>
    <recommendedName>
        <fullName evidence="4">Peptidase S33 tripeptidyl aminopeptidase-like C-terminal domain-containing protein</fullName>
    </recommendedName>
</protein>
<keyword evidence="3" id="KW-0812">Transmembrane</keyword>
<dbReference type="InterPro" id="IPR051601">
    <property type="entry name" value="Serine_prot/Carboxylest_S33"/>
</dbReference>
<evidence type="ECO:0000256" key="3">
    <source>
        <dbReference type="SAM" id="Phobius"/>
    </source>
</evidence>
<sequence>MSKMTAARWRKHCAQEDLLARAQPRRRAPLERSSYLGKRGDYIRYLLLLVLILVFAVIPNSFWGFYSPRALWNLMPSQNSIIIHDPENFDWETITPSSKLSFHSCYRSFECARLEAPLDWNNQSTDLRRVAIALIKLPSKVHASDPRHGGSVIINPGGPGGSGINLARNQARHLQTIVDSPSNLDDTSSTETTNKYFDIVSFDPRGTGFTTPSFICFPDAAQRMNWNIASDAEGLLGSSSVAFKLMWARKRALADACYTRMSVDETGEDGLGAHMNTPVVAMDMKAIVEALSRSREESLIPDREYTKSSHIGSVNKIQYWGFSYGTLLGTTFAAMYPGFVGRMVLDGVVDTDRHYAGTWDGNLEDTDAIINKFSEYCFEAGPERCALYSSRGSEYIHGLLDDIIASVTDAPIPVSISDVRGPEIITSSDVKGAVRLALYSPFEEFERLARIMYDISQGNGTLLADSKSTEYPWQNLQPSCRSSDPYSPYCFSPPVDYAEEVVGAISCSDGPDQTNMTATGFLEYWQRVREESIYLGDRWAKNRMLCAFWKLRPKLTFTGPIEGSTSEPILFVSNTLDPVTSLANGQNMSKRFNGSRLLQQDSEGHLFLSTPSICSARIVRQYFQTGALPEVGTICPVYDRAFGLSGEGHSTILEYGDDILLKALRAIANSMW</sequence>
<dbReference type="InterPro" id="IPR013595">
    <property type="entry name" value="Pept_S33_TAP-like_C"/>
</dbReference>
<dbReference type="InterPro" id="IPR029058">
    <property type="entry name" value="AB_hydrolase_fold"/>
</dbReference>
<gene>
    <name evidence="5" type="ORF">EAE97_007119</name>
</gene>
<evidence type="ECO:0000313" key="6">
    <source>
        <dbReference type="Proteomes" id="UP000710849"/>
    </source>
</evidence>
<reference evidence="5 6" key="1">
    <citation type="journal article" date="2020" name="Genome Biol. Evol.">
        <title>Comparative genomics of Sclerotiniaceae.</title>
        <authorList>
            <person name="Valero Jimenez C.A."/>
            <person name="Steentjes M."/>
            <person name="Scholten O.E."/>
            <person name="Van Kan J.A.L."/>
        </authorList>
    </citation>
    <scope>NUCLEOTIDE SEQUENCE [LARGE SCALE GENOMIC DNA]</scope>
    <source>
        <strain evidence="5 6">MUCL 94</strain>
    </source>
</reference>
<dbReference type="SUPFAM" id="SSF53474">
    <property type="entry name" value="alpha/beta-Hydrolases"/>
    <property type="match status" value="1"/>
</dbReference>
<keyword evidence="2" id="KW-0378">Hydrolase</keyword>
<proteinExistence type="inferred from homology"/>
<evidence type="ECO:0000256" key="1">
    <source>
        <dbReference type="ARBA" id="ARBA00010088"/>
    </source>
</evidence>
<dbReference type="Gene3D" id="3.40.50.1820">
    <property type="entry name" value="alpha/beta hydrolase"/>
    <property type="match status" value="1"/>
</dbReference>